<dbReference type="PANTHER" id="PTHR11439:SF463">
    <property type="entry name" value="REVERSE TRANSCRIPTASE TY1_COPIA-TYPE DOMAIN-CONTAINING PROTEIN"/>
    <property type="match status" value="1"/>
</dbReference>
<name>A0A8R1IP03_CAEJA</name>
<dbReference type="AlphaFoldDB" id="A0A8R1IP03"/>
<evidence type="ECO:0000313" key="2">
    <source>
        <dbReference type="Proteomes" id="UP000005237"/>
    </source>
</evidence>
<dbReference type="EnsemblMetazoa" id="CJA37855.1">
    <property type="protein sequence ID" value="CJA37855.1"/>
    <property type="gene ID" value="WBGene00213702"/>
</dbReference>
<sequence length="295" mass="32629">MCLGIKITREPSGGYAFGQQHYLEEILKDLSMQDCKPNTTPMSKGEVNALTAGETGGKKLDANGHALYQQIVGKLMYAMVGSRPDLAYPLSVLGRYGASPDTYHMALAKRVLAYVKATINYRLHYKRGSSSTTVLTGWVDSDYANSDDRKSTTGLCFFINSNLVYWCSKRQQTVATSTTVAEYFALYEATTECVCLRNLLADIGFPQPGPTTIREDNQTAIKLAEDETSHKRTKHIAVKYPTPRSSRTWESPPFTTWLPRRTSLTSSPNPSRGSSIKSSATAWTLSIDIFSLSHP</sequence>
<organism evidence="1 2">
    <name type="scientific">Caenorhabditis japonica</name>
    <dbReference type="NCBI Taxonomy" id="281687"/>
    <lineage>
        <taxon>Eukaryota</taxon>
        <taxon>Metazoa</taxon>
        <taxon>Ecdysozoa</taxon>
        <taxon>Nematoda</taxon>
        <taxon>Chromadorea</taxon>
        <taxon>Rhabditida</taxon>
        <taxon>Rhabditina</taxon>
        <taxon>Rhabditomorpha</taxon>
        <taxon>Rhabditoidea</taxon>
        <taxon>Rhabditidae</taxon>
        <taxon>Peloderinae</taxon>
        <taxon>Caenorhabditis</taxon>
    </lineage>
</organism>
<proteinExistence type="predicted"/>
<evidence type="ECO:0000313" key="1">
    <source>
        <dbReference type="EnsemblMetazoa" id="CJA37855.1"/>
    </source>
</evidence>
<evidence type="ECO:0008006" key="3">
    <source>
        <dbReference type="Google" id="ProtNLM"/>
    </source>
</evidence>
<dbReference type="CDD" id="cd09272">
    <property type="entry name" value="RNase_HI_RT_Ty1"/>
    <property type="match status" value="1"/>
</dbReference>
<accession>A0A8R1IP03</accession>
<protein>
    <recommendedName>
        <fullName evidence="3">Reverse transcriptase Ty1/copia-type domain-containing protein</fullName>
    </recommendedName>
</protein>
<dbReference type="PANTHER" id="PTHR11439">
    <property type="entry name" value="GAG-POL-RELATED RETROTRANSPOSON"/>
    <property type="match status" value="1"/>
</dbReference>
<keyword evidence="2" id="KW-1185">Reference proteome</keyword>
<dbReference type="Proteomes" id="UP000005237">
    <property type="component" value="Unassembled WGS sequence"/>
</dbReference>
<reference evidence="2" key="1">
    <citation type="submission" date="2010-08" db="EMBL/GenBank/DDBJ databases">
        <authorList>
            <consortium name="Caenorhabditis japonica Sequencing Consortium"/>
            <person name="Wilson R.K."/>
        </authorList>
    </citation>
    <scope>NUCLEOTIDE SEQUENCE [LARGE SCALE GENOMIC DNA]</scope>
    <source>
        <strain evidence="2">DF5081</strain>
    </source>
</reference>
<reference evidence="1" key="2">
    <citation type="submission" date="2022-06" db="UniProtKB">
        <authorList>
            <consortium name="EnsemblMetazoa"/>
        </authorList>
    </citation>
    <scope>IDENTIFICATION</scope>
    <source>
        <strain evidence="1">DF5081</strain>
    </source>
</reference>